<keyword evidence="9" id="KW-1185">Reference proteome</keyword>
<organism evidence="8 9">
    <name type="scientific">Propioniferax innocua</name>
    <dbReference type="NCBI Taxonomy" id="1753"/>
    <lineage>
        <taxon>Bacteria</taxon>
        <taxon>Bacillati</taxon>
        <taxon>Actinomycetota</taxon>
        <taxon>Actinomycetes</taxon>
        <taxon>Propionibacteriales</taxon>
        <taxon>Propionibacteriaceae</taxon>
        <taxon>Propioniferax</taxon>
    </lineage>
</organism>
<keyword evidence="3" id="KW-1003">Cell membrane</keyword>
<protein>
    <submittedName>
        <fullName evidence="8">Putative oxidoreductase</fullName>
    </submittedName>
</protein>
<dbReference type="PANTHER" id="PTHR33452">
    <property type="entry name" value="OXIDOREDUCTASE CATD-RELATED"/>
    <property type="match status" value="1"/>
</dbReference>
<comment type="subcellular location">
    <subcellularLocation>
        <location evidence="1">Cell membrane</location>
        <topology evidence="1">Multi-pass membrane protein</topology>
    </subcellularLocation>
</comment>
<name>A0A542ZDA1_9ACTN</name>
<evidence type="ECO:0000256" key="6">
    <source>
        <dbReference type="ARBA" id="ARBA00023136"/>
    </source>
</evidence>
<comment type="caution">
    <text evidence="8">The sequence shown here is derived from an EMBL/GenBank/DDBJ whole genome shotgun (WGS) entry which is preliminary data.</text>
</comment>
<evidence type="ECO:0000256" key="1">
    <source>
        <dbReference type="ARBA" id="ARBA00004651"/>
    </source>
</evidence>
<dbReference type="Pfam" id="PF07681">
    <property type="entry name" value="DoxX"/>
    <property type="match status" value="1"/>
</dbReference>
<evidence type="ECO:0000256" key="3">
    <source>
        <dbReference type="ARBA" id="ARBA00022475"/>
    </source>
</evidence>
<evidence type="ECO:0000256" key="7">
    <source>
        <dbReference type="SAM" id="Phobius"/>
    </source>
</evidence>
<dbReference type="InterPro" id="IPR032808">
    <property type="entry name" value="DoxX"/>
</dbReference>
<evidence type="ECO:0000256" key="4">
    <source>
        <dbReference type="ARBA" id="ARBA00022692"/>
    </source>
</evidence>
<evidence type="ECO:0000256" key="5">
    <source>
        <dbReference type="ARBA" id="ARBA00022989"/>
    </source>
</evidence>
<dbReference type="RefSeq" id="WP_170210058.1">
    <property type="nucleotide sequence ID" value="NZ_BAAAMD010000002.1"/>
</dbReference>
<dbReference type="EMBL" id="VFOR01000002">
    <property type="protein sequence ID" value="TQL58333.1"/>
    <property type="molecule type" value="Genomic_DNA"/>
</dbReference>
<keyword evidence="5 7" id="KW-1133">Transmembrane helix</keyword>
<gene>
    <name evidence="8" type="ORF">FB460_2194</name>
</gene>
<proteinExistence type="inferred from homology"/>
<keyword evidence="6 7" id="KW-0472">Membrane</keyword>
<dbReference type="GO" id="GO:0005886">
    <property type="term" value="C:plasma membrane"/>
    <property type="evidence" value="ECO:0007669"/>
    <property type="project" value="UniProtKB-SubCell"/>
</dbReference>
<keyword evidence="4 7" id="KW-0812">Transmembrane</keyword>
<dbReference type="InterPro" id="IPR051907">
    <property type="entry name" value="DoxX-like_oxidoreductase"/>
</dbReference>
<reference evidence="8 9" key="1">
    <citation type="submission" date="2019-06" db="EMBL/GenBank/DDBJ databases">
        <title>Sequencing the genomes of 1000 actinobacteria strains.</title>
        <authorList>
            <person name="Klenk H.-P."/>
        </authorList>
    </citation>
    <scope>NUCLEOTIDE SEQUENCE [LARGE SCALE GENOMIC DNA]</scope>
    <source>
        <strain evidence="8 9">DSM 8251</strain>
    </source>
</reference>
<evidence type="ECO:0000256" key="2">
    <source>
        <dbReference type="ARBA" id="ARBA00006679"/>
    </source>
</evidence>
<feature type="transmembrane region" description="Helical" evidence="7">
    <location>
        <begin position="114"/>
        <end position="133"/>
    </location>
</feature>
<dbReference type="Proteomes" id="UP000316196">
    <property type="component" value="Unassembled WGS sequence"/>
</dbReference>
<comment type="similarity">
    <text evidence="2">Belongs to the DoxX family.</text>
</comment>
<accession>A0A542ZDA1</accession>
<feature type="transmembrane region" description="Helical" evidence="7">
    <location>
        <begin position="70"/>
        <end position="94"/>
    </location>
</feature>
<sequence>MKTLRLLLGDVVLLVARLALGAVLILRGWSRLMAEGGMGAQVQYLTDRQVPAPEIMAWGATIFELGGGAFLVFGLLTPLIGAVLAVEQILVIVWTNWFNGLQGGPSGPGFETNLAQASMGLAFLAFGGGRAALDNLFKRPKDDVGEQQVMNDELADEPGQDGQESLLPIS</sequence>
<dbReference type="PANTHER" id="PTHR33452:SF1">
    <property type="entry name" value="INNER MEMBRANE PROTEIN YPHA-RELATED"/>
    <property type="match status" value="1"/>
</dbReference>
<dbReference type="AlphaFoldDB" id="A0A542ZDA1"/>
<evidence type="ECO:0000313" key="8">
    <source>
        <dbReference type="EMBL" id="TQL58333.1"/>
    </source>
</evidence>
<evidence type="ECO:0000313" key="9">
    <source>
        <dbReference type="Proteomes" id="UP000316196"/>
    </source>
</evidence>
<feature type="transmembrane region" description="Helical" evidence="7">
    <location>
        <begin position="6"/>
        <end position="26"/>
    </location>
</feature>